<sequence length="89" mass="10266">MNNKNFYGLPLIALGMSMGQFAVAVEQKPEGFIEGSNFNILNRNLYFNRDFRNGQSSRTIFAYCVESRAFRRHTEMPRSWNLEPAGLKV</sequence>
<keyword evidence="2" id="KW-0813">Transport</keyword>
<evidence type="ECO:0000256" key="1">
    <source>
        <dbReference type="ARBA" id="ARBA00009075"/>
    </source>
</evidence>
<dbReference type="Gene3D" id="2.40.160.10">
    <property type="entry name" value="Porin"/>
    <property type="match status" value="1"/>
</dbReference>
<name>A0A1D3K9L4_PSEVE</name>
<protein>
    <submittedName>
        <fullName evidence="4">Uncharacterized protein</fullName>
    </submittedName>
</protein>
<dbReference type="EMBL" id="LT599585">
    <property type="protein sequence ID" value="SBW85073.1"/>
    <property type="molecule type" value="Genomic_DNA"/>
</dbReference>
<dbReference type="InterPro" id="IPR023614">
    <property type="entry name" value="Porin_dom_sf"/>
</dbReference>
<evidence type="ECO:0000313" key="5">
    <source>
        <dbReference type="Proteomes" id="UP000245431"/>
    </source>
</evidence>
<dbReference type="InterPro" id="IPR005318">
    <property type="entry name" value="OM_porin_bac"/>
</dbReference>
<dbReference type="Proteomes" id="UP000245431">
    <property type="component" value="Plasmid PVE_plasmid"/>
</dbReference>
<organism evidence="4 5">
    <name type="scientific">Pseudomonas veronii 1YdBTEX2</name>
    <dbReference type="NCBI Taxonomy" id="1295141"/>
    <lineage>
        <taxon>Bacteria</taxon>
        <taxon>Pseudomonadati</taxon>
        <taxon>Pseudomonadota</taxon>
        <taxon>Gammaproteobacteria</taxon>
        <taxon>Pseudomonadales</taxon>
        <taxon>Pseudomonadaceae</taxon>
        <taxon>Pseudomonas</taxon>
    </lineage>
</organism>
<evidence type="ECO:0000313" key="4">
    <source>
        <dbReference type="EMBL" id="SBW85073.1"/>
    </source>
</evidence>
<evidence type="ECO:0000256" key="2">
    <source>
        <dbReference type="ARBA" id="ARBA00022448"/>
    </source>
</evidence>
<reference evidence="5" key="1">
    <citation type="submission" date="2016-07" db="EMBL/GenBank/DDBJ databases">
        <authorList>
            <person name="Florea S."/>
            <person name="Webb J.S."/>
            <person name="Jaromczyk J."/>
            <person name="Schardl C.L."/>
        </authorList>
    </citation>
    <scope>NUCLEOTIDE SEQUENCE [LARGE SCALE GENOMIC DNA]</scope>
    <source>
        <strain evidence="5">1YdBTEX2</strain>
        <plasmid evidence="5">Plasmid pve_Plasmid</plasmid>
    </source>
</reference>
<keyword evidence="3" id="KW-0732">Signal</keyword>
<comment type="similarity">
    <text evidence="1">Belongs to the outer membrane porin (Opr) (TC 1.B.25) family.</text>
</comment>
<keyword evidence="4" id="KW-0614">Plasmid</keyword>
<evidence type="ECO:0000256" key="3">
    <source>
        <dbReference type="ARBA" id="ARBA00022729"/>
    </source>
</evidence>
<dbReference type="AlphaFoldDB" id="A0A1D3K9L4"/>
<dbReference type="GO" id="GO:0016020">
    <property type="term" value="C:membrane"/>
    <property type="evidence" value="ECO:0007669"/>
    <property type="project" value="InterPro"/>
</dbReference>
<accession>A0A1D3K9L4</accession>
<gene>
    <name evidence="4" type="ORF">PVE_P0029</name>
</gene>
<geneLocation type="plasmid" evidence="5">
    <name>pve_Plasmid</name>
</geneLocation>
<proteinExistence type="inferred from homology"/>
<dbReference type="Pfam" id="PF03573">
    <property type="entry name" value="OprD"/>
    <property type="match status" value="1"/>
</dbReference>